<proteinExistence type="predicted"/>
<evidence type="ECO:0000259" key="5">
    <source>
        <dbReference type="Pfam" id="PF12740"/>
    </source>
</evidence>
<dbReference type="Pfam" id="PF12740">
    <property type="entry name" value="PETase"/>
    <property type="match status" value="1"/>
</dbReference>
<dbReference type="PIRSF" id="PIRSF031982">
    <property type="entry name" value="UCP031982_abhydr"/>
    <property type="match status" value="1"/>
</dbReference>
<keyword evidence="4" id="KW-0732">Signal</keyword>
<feature type="domain" description="PET hydrolase/cutinase-like" evidence="5">
    <location>
        <begin position="82"/>
        <end position="190"/>
    </location>
</feature>
<keyword evidence="1 6" id="KW-0378">Hydrolase</keyword>
<keyword evidence="7" id="KW-1185">Reference proteome</keyword>
<dbReference type="SUPFAM" id="SSF53474">
    <property type="entry name" value="alpha/beta-Hydrolases"/>
    <property type="match status" value="1"/>
</dbReference>
<evidence type="ECO:0000313" key="7">
    <source>
        <dbReference type="Proteomes" id="UP000183915"/>
    </source>
</evidence>
<name>A0ABY0YG12_9PSED</name>
<dbReference type="Gene3D" id="3.40.50.1820">
    <property type="entry name" value="alpha/beta hydrolase"/>
    <property type="match status" value="1"/>
</dbReference>
<dbReference type="Proteomes" id="UP000183915">
    <property type="component" value="Unassembled WGS sequence"/>
</dbReference>
<dbReference type="PANTHER" id="PTHR10272">
    <property type="entry name" value="PLATELET-ACTIVATING FACTOR ACETYLHYDROLASE"/>
    <property type="match status" value="1"/>
</dbReference>
<gene>
    <name evidence="6" type="ORF">SAMN04490188_0656</name>
</gene>
<evidence type="ECO:0000256" key="2">
    <source>
        <dbReference type="ARBA" id="ARBA00022963"/>
    </source>
</evidence>
<reference evidence="6 7" key="1">
    <citation type="submission" date="2016-10" db="EMBL/GenBank/DDBJ databases">
        <authorList>
            <person name="Varghese N."/>
            <person name="Submissions S."/>
        </authorList>
    </citation>
    <scope>NUCLEOTIDE SEQUENCE [LARGE SCALE GENOMIC DNA]</scope>
    <source>
        <strain evidence="6 7">BS3780</strain>
    </source>
</reference>
<evidence type="ECO:0000313" key="6">
    <source>
        <dbReference type="EMBL" id="SED52664.1"/>
    </source>
</evidence>
<evidence type="ECO:0000256" key="3">
    <source>
        <dbReference type="ARBA" id="ARBA00023098"/>
    </source>
</evidence>
<dbReference type="PANTHER" id="PTHR10272:SF0">
    <property type="entry name" value="PLATELET-ACTIVATING FACTOR ACETYLHYDROLASE"/>
    <property type="match status" value="1"/>
</dbReference>
<evidence type="ECO:0000256" key="1">
    <source>
        <dbReference type="ARBA" id="ARBA00022801"/>
    </source>
</evidence>
<dbReference type="GO" id="GO:0016787">
    <property type="term" value="F:hydrolase activity"/>
    <property type="evidence" value="ECO:0007669"/>
    <property type="project" value="UniProtKB-KW"/>
</dbReference>
<feature type="chain" id="PRO_5045542025" evidence="4">
    <location>
        <begin position="37"/>
        <end position="368"/>
    </location>
</feature>
<sequence>MPVLIDNPIRLIKEETTLKTAFGALLLACLTTTAFADENPVGFQTSTLPDPHNGRALEMVVWYPSATTETPQLIADNAVFVGAAAVRNAPPAAGEHPLVVLSHGYRGNWSNQIWLASSLAQKGYIVAAINHPGSTTHDRSPQAAAQLWQRPVDLRRAIDGVTTQPEKFGRVAHGRIAAVGHSLGGWTVLEIVGARFDPERFAQDCKTHPQLASCTVYEQMNPASTAESKAELAADWRDKRVTAVVTLDLGLSRGMTDKSLAALPVPALVIAAGVPSRELPAELESANLAKRLPSTTSRYVEIKDASHFSFMSMCKPGAQKILEEHVPGDGIICRDEDGGRARGVIQQQVASLIAEFLAQSPADKKGSL</sequence>
<dbReference type="InterPro" id="IPR029058">
    <property type="entry name" value="AB_hydrolase_fold"/>
</dbReference>
<comment type="caution">
    <text evidence="6">The sequence shown here is derived from an EMBL/GenBank/DDBJ whole genome shotgun (WGS) entry which is preliminary data.</text>
</comment>
<feature type="signal peptide" evidence="4">
    <location>
        <begin position="1"/>
        <end position="36"/>
    </location>
</feature>
<keyword evidence="2" id="KW-0442">Lipid degradation</keyword>
<accession>A0ABY0YG12</accession>
<dbReference type="EMBL" id="FNTT01000002">
    <property type="protein sequence ID" value="SED52664.1"/>
    <property type="molecule type" value="Genomic_DNA"/>
</dbReference>
<keyword evidence="3" id="KW-0443">Lipid metabolism</keyword>
<evidence type="ECO:0000256" key="4">
    <source>
        <dbReference type="SAM" id="SignalP"/>
    </source>
</evidence>
<organism evidence="6 7">
    <name type="scientific">Pseudomonas kilonensis</name>
    <dbReference type="NCBI Taxonomy" id="132476"/>
    <lineage>
        <taxon>Bacteria</taxon>
        <taxon>Pseudomonadati</taxon>
        <taxon>Pseudomonadota</taxon>
        <taxon>Gammaproteobacteria</taxon>
        <taxon>Pseudomonadales</taxon>
        <taxon>Pseudomonadaceae</taxon>
        <taxon>Pseudomonas</taxon>
    </lineage>
</organism>
<dbReference type="InterPro" id="IPR041127">
    <property type="entry name" value="PET_hydrolase/cutinase-like"/>
</dbReference>
<dbReference type="InterPro" id="IPR016986">
    <property type="entry name" value="UCP031982_abhydr"/>
</dbReference>
<protein>
    <submittedName>
        <fullName evidence="6">Predicted dienelactone hydrolase</fullName>
    </submittedName>
</protein>